<dbReference type="AlphaFoldDB" id="A0A0W7WSS6"/>
<sequence>MKITYLLGWGDEMGGTELATYTQALHLAERHDVEVVSVFRTRPEPFFPEARQVRVRHLVDRTVTPERPVRASGLDEAACRTLAALPSELIDPAWESAFDRLSDVELTAALGTLDADVLVTTTPALLAAAVGVVPARVVTVHQEHRPTQRRGRSGEPLLLHAPRLDALVTLTGRTRDWIAESLGATAPELAVIPNAVPDGFRPRADGESKVIVMAARLTGEKRVDHAVRAFAQLADAHPEWTLRVFGGGHREQSLRRLVDGFGLQDRVELLGPCQDMAAEWAKAGLSLMTAGHNEAFPLVLLEALAAGVPVVAYDVLTGPAEIVRHRVDGLLVPPGDVGELAHAMDEMMTDDALRRSCARAAREGVYERFSSAGVTALWEELYTRLVAGRDRPERAAARADRVALGVAAGGCGFRPTAPHTFDAAASADEKAREDEILAAAPDGGVVRSVGRLAECRDDVLAPRMADWNLELTAAALESRQVPYVLVRTGGSAHTLAVDEDDRDRALKALAESLHGQPVYAELVRPRDAAPGAVLAERLDGIGEVAGVKVFKPVTTTTLSLRHGVQQACTVAFWTRPTAPDAPDTANSPGTPGTTNTPGTANTPDTPDTPAPTRRAPFGSTLAGAELPSLAPAAELRVGTRAYPTPGVFTEVLMNDVDFPVDAVYTWVDDTDPDWRAARAAALAEATGTGTGTGTEADAASGASSPDTGTVRFRNRDELRYSLRSLAMYAPWVRHVYLVTAGQVPDWLDRDHPGLTVVDHRDLFADPAALPTFNSHAIETQLHRVEGLAEHFLYFNDDMFLGRPTTPGTFFLGSGLPKFFWSSMPVPPLPVSAADEGYLAAAKNNRELLRRDFGRTATHCFYHVPYALRRSILAELTERYADELTATSRARFRGNADHSLVSSLHQHYAYLTGRAVPAGLSYDFVDIGRRADHARLGQLLQSRNKTAFCIGESPDSGMSDQEMSLAVRSFLTAYFPVRSPYERTPAG</sequence>
<dbReference type="InterPro" id="IPR028098">
    <property type="entry name" value="Glyco_trans_4-like_N"/>
</dbReference>
<dbReference type="Pfam" id="PF17101">
    <property type="entry name" value="Stealth_CR1"/>
    <property type="match status" value="1"/>
</dbReference>
<dbReference type="OrthoDB" id="570545at2"/>
<evidence type="ECO:0000313" key="12">
    <source>
        <dbReference type="Proteomes" id="UP000054804"/>
    </source>
</evidence>
<dbReference type="Pfam" id="PF13439">
    <property type="entry name" value="Glyco_transf_4"/>
    <property type="match status" value="1"/>
</dbReference>
<evidence type="ECO:0000259" key="8">
    <source>
        <dbReference type="Pfam" id="PF13439"/>
    </source>
</evidence>
<accession>A0A0W7WSS6</accession>
<name>A0A0W7WSS6_9ACTN</name>
<evidence type="ECO:0000259" key="9">
    <source>
        <dbReference type="Pfam" id="PF17101"/>
    </source>
</evidence>
<feature type="compositionally biased region" description="Low complexity" evidence="5">
    <location>
        <begin position="588"/>
        <end position="625"/>
    </location>
</feature>
<evidence type="ECO:0000259" key="6">
    <source>
        <dbReference type="Pfam" id="PF00534"/>
    </source>
</evidence>
<dbReference type="GO" id="GO:0016772">
    <property type="term" value="F:transferase activity, transferring phosphorus-containing groups"/>
    <property type="evidence" value="ECO:0007669"/>
    <property type="project" value="InterPro"/>
</dbReference>
<comment type="caution">
    <text evidence="11">The sequence shown here is derived from an EMBL/GenBank/DDBJ whole genome shotgun (WGS) entry which is preliminary data.</text>
</comment>
<dbReference type="InterPro" id="IPR031357">
    <property type="entry name" value="Stealth_CR3"/>
</dbReference>
<evidence type="ECO:0000256" key="5">
    <source>
        <dbReference type="SAM" id="MobiDB-lite"/>
    </source>
</evidence>
<keyword evidence="4" id="KW-0270">Exopolysaccharide synthesis</keyword>
<dbReference type="EMBL" id="LOCL01000063">
    <property type="protein sequence ID" value="KUF13678.1"/>
    <property type="molecule type" value="Genomic_DNA"/>
</dbReference>
<evidence type="ECO:0000259" key="7">
    <source>
        <dbReference type="Pfam" id="PF11380"/>
    </source>
</evidence>
<evidence type="ECO:0000256" key="1">
    <source>
        <dbReference type="ARBA" id="ARBA00007583"/>
    </source>
</evidence>
<keyword evidence="3 11" id="KW-0808">Transferase</keyword>
<evidence type="ECO:0000256" key="4">
    <source>
        <dbReference type="ARBA" id="ARBA00023169"/>
    </source>
</evidence>
<evidence type="ECO:0000259" key="10">
    <source>
        <dbReference type="Pfam" id="PF17102"/>
    </source>
</evidence>
<dbReference type="GO" id="GO:0000271">
    <property type="term" value="P:polysaccharide biosynthetic process"/>
    <property type="evidence" value="ECO:0007669"/>
    <property type="project" value="UniProtKB-KW"/>
</dbReference>
<feature type="domain" description="Glycosyltransferase subfamily 4-like N-terminal" evidence="8">
    <location>
        <begin position="13"/>
        <end position="196"/>
    </location>
</feature>
<evidence type="ECO:0000256" key="3">
    <source>
        <dbReference type="ARBA" id="ARBA00022679"/>
    </source>
</evidence>
<feature type="region of interest" description="Disordered" evidence="5">
    <location>
        <begin position="686"/>
        <end position="710"/>
    </location>
</feature>
<protein>
    <submittedName>
        <fullName evidence="11">Glycosyl transferase family 1</fullName>
    </submittedName>
</protein>
<gene>
    <name evidence="11" type="ORF">AT728_39295</name>
</gene>
<dbReference type="InterPro" id="IPR001296">
    <property type="entry name" value="Glyco_trans_1"/>
</dbReference>
<feature type="region of interest" description="Disordered" evidence="5">
    <location>
        <begin position="578"/>
        <end position="625"/>
    </location>
</feature>
<feature type="domain" description="Stealth protein CR1 conserved region 1" evidence="9">
    <location>
        <begin position="658"/>
        <end position="683"/>
    </location>
</feature>
<dbReference type="Gene3D" id="3.40.50.2000">
    <property type="entry name" value="Glycogen Phosphorylase B"/>
    <property type="match status" value="2"/>
</dbReference>
<dbReference type="PANTHER" id="PTHR24045:SF0">
    <property type="entry name" value="N-ACETYLGLUCOSAMINE-1-PHOSPHOTRANSFERASE SUBUNITS ALPHA_BETA"/>
    <property type="match status" value="1"/>
</dbReference>
<dbReference type="InterPro" id="IPR031358">
    <property type="entry name" value="Stealth_CR1"/>
</dbReference>
<dbReference type="PANTHER" id="PTHR24045">
    <property type="match status" value="1"/>
</dbReference>
<evidence type="ECO:0000313" key="11">
    <source>
        <dbReference type="EMBL" id="KUF13678.1"/>
    </source>
</evidence>
<feature type="domain" description="Stealth protein CR2 conserved region 2" evidence="7">
    <location>
        <begin position="711"/>
        <end position="815"/>
    </location>
</feature>
<organism evidence="11 12">
    <name type="scientific">Streptomyces silvensis</name>
    <dbReference type="NCBI Taxonomy" id="1765722"/>
    <lineage>
        <taxon>Bacteria</taxon>
        <taxon>Bacillati</taxon>
        <taxon>Actinomycetota</taxon>
        <taxon>Actinomycetes</taxon>
        <taxon>Kitasatosporales</taxon>
        <taxon>Streptomycetaceae</taxon>
        <taxon>Streptomyces</taxon>
    </lineage>
</organism>
<dbReference type="Pfam" id="PF17102">
    <property type="entry name" value="Stealth_CR3"/>
    <property type="match status" value="1"/>
</dbReference>
<dbReference type="STRING" id="1765722.AT728_39295"/>
<dbReference type="InterPro" id="IPR021520">
    <property type="entry name" value="Stealth_CR2"/>
</dbReference>
<keyword evidence="2" id="KW-0328">Glycosyltransferase</keyword>
<dbReference type="Pfam" id="PF11380">
    <property type="entry name" value="Stealth_CR2"/>
    <property type="match status" value="1"/>
</dbReference>
<proteinExistence type="inferred from homology"/>
<dbReference type="GO" id="GO:0016757">
    <property type="term" value="F:glycosyltransferase activity"/>
    <property type="evidence" value="ECO:0007669"/>
    <property type="project" value="UniProtKB-KW"/>
</dbReference>
<dbReference type="Pfam" id="PF00534">
    <property type="entry name" value="Glycos_transf_1"/>
    <property type="match status" value="1"/>
</dbReference>
<feature type="domain" description="Glycosyl transferase family 1" evidence="6">
    <location>
        <begin position="203"/>
        <end position="363"/>
    </location>
</feature>
<dbReference type="SUPFAM" id="SSF53756">
    <property type="entry name" value="UDP-Glycosyltransferase/glycogen phosphorylase"/>
    <property type="match status" value="1"/>
</dbReference>
<feature type="domain" description="Stealth protein CR3 conserved region 3" evidence="10">
    <location>
        <begin position="862"/>
        <end position="909"/>
    </location>
</feature>
<dbReference type="Proteomes" id="UP000054804">
    <property type="component" value="Unassembled WGS sequence"/>
</dbReference>
<dbReference type="InterPro" id="IPR047141">
    <property type="entry name" value="Stealth"/>
</dbReference>
<feature type="compositionally biased region" description="Low complexity" evidence="5">
    <location>
        <begin position="686"/>
        <end position="702"/>
    </location>
</feature>
<dbReference type="RefSeq" id="WP_058852063.1">
    <property type="nucleotide sequence ID" value="NZ_LOCL01000063.1"/>
</dbReference>
<evidence type="ECO:0000256" key="2">
    <source>
        <dbReference type="ARBA" id="ARBA00022676"/>
    </source>
</evidence>
<reference evidence="11 12" key="1">
    <citation type="submission" date="2015-12" db="EMBL/GenBank/DDBJ databases">
        <title>Draft genome sequence of Streptomyces silvensis ATCC 53525, a producer of novel hormone antagonists.</title>
        <authorList>
            <person name="Johnston C.W."/>
            <person name="Li Y."/>
            <person name="Magarvey N.A."/>
        </authorList>
    </citation>
    <scope>NUCLEOTIDE SEQUENCE [LARGE SCALE GENOMIC DNA]</scope>
    <source>
        <strain evidence="11 12">ATCC 53525</strain>
    </source>
</reference>
<keyword evidence="12" id="KW-1185">Reference proteome</keyword>
<comment type="similarity">
    <text evidence="1">Belongs to the stealth family.</text>
</comment>